<keyword evidence="1" id="KW-1133">Transmembrane helix</keyword>
<dbReference type="AlphaFoldDB" id="A0A328WS19"/>
<protein>
    <submittedName>
        <fullName evidence="2">Uncharacterized protein</fullName>
    </submittedName>
</protein>
<name>A0A328WS19_9FLAO</name>
<evidence type="ECO:0000313" key="2">
    <source>
        <dbReference type="EMBL" id="RAR48953.1"/>
    </source>
</evidence>
<dbReference type="Proteomes" id="UP000249518">
    <property type="component" value="Unassembled WGS sequence"/>
</dbReference>
<gene>
    <name evidence="2" type="ORF">B0I10_10490</name>
</gene>
<evidence type="ECO:0000256" key="1">
    <source>
        <dbReference type="SAM" id="Phobius"/>
    </source>
</evidence>
<organism evidence="2 3">
    <name type="scientific">Flavobacterium lacus</name>
    <dbReference type="NCBI Taxonomy" id="1353778"/>
    <lineage>
        <taxon>Bacteria</taxon>
        <taxon>Pseudomonadati</taxon>
        <taxon>Bacteroidota</taxon>
        <taxon>Flavobacteriia</taxon>
        <taxon>Flavobacteriales</taxon>
        <taxon>Flavobacteriaceae</taxon>
        <taxon>Flavobacterium</taxon>
    </lineage>
</organism>
<comment type="caution">
    <text evidence="2">The sequence shown here is derived from an EMBL/GenBank/DDBJ whole genome shotgun (WGS) entry which is preliminary data.</text>
</comment>
<keyword evidence="1" id="KW-0472">Membrane</keyword>
<keyword evidence="1" id="KW-0812">Transmembrane</keyword>
<evidence type="ECO:0000313" key="3">
    <source>
        <dbReference type="Proteomes" id="UP000249518"/>
    </source>
</evidence>
<sequence>MIKLVIIVVVLALAIFGIVKLLDKNTNKKLKPVISIVLWAVTLLFGYLIYESIQDPIRFDKLKQKRFQVAVNKMLDIKAVQQAYKSINGKYTDNLDSLITFIENEKFTIIERKDTSVIDAAKNAAYRLTVGPDGTGGYFKDIVVTKELGKVSIKDSLFKNSDRYKRLNLVRVDGIEAKIDLKSGFIKKNDLNVPVFEAKLEKAKLLTDQDQGLVAKEKKVVSVDGINGELILLGSMEEVSLSGNWPKKYGNNE</sequence>
<dbReference type="RefSeq" id="WP_112085413.1">
    <property type="nucleotide sequence ID" value="NZ_QLSV01000004.1"/>
</dbReference>
<dbReference type="OrthoDB" id="1466422at2"/>
<feature type="transmembrane region" description="Helical" evidence="1">
    <location>
        <begin position="33"/>
        <end position="50"/>
    </location>
</feature>
<keyword evidence="3" id="KW-1185">Reference proteome</keyword>
<accession>A0A328WS19</accession>
<dbReference type="EMBL" id="QLSV01000004">
    <property type="protein sequence ID" value="RAR48953.1"/>
    <property type="molecule type" value="Genomic_DNA"/>
</dbReference>
<proteinExistence type="predicted"/>
<reference evidence="2 3" key="1">
    <citation type="submission" date="2018-06" db="EMBL/GenBank/DDBJ databases">
        <title>Genomic Encyclopedia of Type Strains, Phase III (KMG-III): the genomes of soil and plant-associated and newly described type strains.</title>
        <authorList>
            <person name="Whitman W."/>
        </authorList>
    </citation>
    <scope>NUCLEOTIDE SEQUENCE [LARGE SCALE GENOMIC DNA]</scope>
    <source>
        <strain evidence="2 3">CGMCC 1.12504</strain>
    </source>
</reference>